<dbReference type="EC" id="4.2.99.20" evidence="2"/>
<dbReference type="Gene3D" id="3.40.50.1820">
    <property type="entry name" value="alpha/beta hydrolase"/>
    <property type="match status" value="1"/>
</dbReference>
<dbReference type="SUPFAM" id="SSF53474">
    <property type="entry name" value="alpha/beta-Hydrolases"/>
    <property type="match status" value="1"/>
</dbReference>
<proteinExistence type="predicted"/>
<dbReference type="Pfam" id="PF12697">
    <property type="entry name" value="Abhydrolase_6"/>
    <property type="match status" value="1"/>
</dbReference>
<name>A0A3B0MGR7_9GAMM</name>
<dbReference type="AlphaFoldDB" id="A0A3B0MGR7"/>
<dbReference type="PANTHER" id="PTHR37017:SF11">
    <property type="entry name" value="ESTERASE_LIPASE_THIOESTERASE DOMAIN-CONTAINING PROTEIN"/>
    <property type="match status" value="1"/>
</dbReference>
<gene>
    <name evidence="2" type="primary">menH_2</name>
    <name evidence="2" type="ORF">ARTV_0136</name>
</gene>
<evidence type="ECO:0000259" key="1">
    <source>
        <dbReference type="Pfam" id="PF12697"/>
    </source>
</evidence>
<protein>
    <submittedName>
        <fullName evidence="2">2-succinyl-6-hydroxy-2, 4-cyclohexadiene-1-carboxylate synthase</fullName>
        <ecNumber evidence="2">4.2.99.20</ecNumber>
    </submittedName>
</protein>
<reference evidence="2" key="1">
    <citation type="submission" date="2018-04" db="EMBL/GenBank/DDBJ databases">
        <authorList>
            <person name="Go L.Y."/>
            <person name="Mitchell J.A."/>
        </authorList>
    </citation>
    <scope>NUCLEOTIDE SEQUENCE</scope>
    <source>
        <strain evidence="2">ARTV</strain>
    </source>
</reference>
<evidence type="ECO:0000313" key="2">
    <source>
        <dbReference type="EMBL" id="SSW94614.1"/>
    </source>
</evidence>
<dbReference type="InterPro" id="IPR000073">
    <property type="entry name" value="AB_hydrolase_1"/>
</dbReference>
<dbReference type="PANTHER" id="PTHR37017">
    <property type="entry name" value="AB HYDROLASE-1 DOMAIN-CONTAINING PROTEIN-RELATED"/>
    <property type="match status" value="1"/>
</dbReference>
<dbReference type="EMBL" id="UFQR01000001">
    <property type="protein sequence ID" value="SSW94614.1"/>
    <property type="molecule type" value="Genomic_DNA"/>
</dbReference>
<dbReference type="InterPro" id="IPR029058">
    <property type="entry name" value="AB_hydrolase_fold"/>
</dbReference>
<organism evidence="2">
    <name type="scientific">Arsenophonus endosymbiont of Trialeurodes vaporariorum</name>
    <dbReference type="NCBI Taxonomy" id="235567"/>
    <lineage>
        <taxon>Bacteria</taxon>
        <taxon>Pseudomonadati</taxon>
        <taxon>Pseudomonadota</taxon>
        <taxon>Gammaproteobacteria</taxon>
        <taxon>Enterobacterales</taxon>
        <taxon>Morganellaceae</taxon>
        <taxon>Arsenophonus</taxon>
    </lineage>
</organism>
<feature type="domain" description="AB hydrolase-1" evidence="1">
    <location>
        <begin position="6"/>
        <end position="194"/>
    </location>
</feature>
<dbReference type="InterPro" id="IPR052897">
    <property type="entry name" value="Sec-Metab_Biosynth_Hydrolase"/>
</dbReference>
<dbReference type="GO" id="GO:0070205">
    <property type="term" value="F:2-succinyl-6-hydroxy-2,4-cyclohexadiene-1-carboxylate synthase activity"/>
    <property type="evidence" value="ECO:0007669"/>
    <property type="project" value="UniProtKB-EC"/>
</dbReference>
<accession>A0A3B0MGR7</accession>
<sequence>MQYTYLLIHGSSHDGRAWNDVTKILRNQGLDVHTLTIAGHGPHAAYRASHADCVDSIVEYVRQHNLKNLVVLGHSFGRTIVQRLAEIKSSRIKRLIFHNAFVLRDGESLYDMYPPIFHEIWEKITIDNKIMLPFEIFRELFIGDVELEKAEEVYDNFWSPCCAASHYDKVPLKTFESLSIPRSIIYASTDHALPVGEYGWHPKFSNL</sequence>
<keyword evidence="2" id="KW-0456">Lyase</keyword>